<evidence type="ECO:0000256" key="4">
    <source>
        <dbReference type="ARBA" id="ARBA00022679"/>
    </source>
</evidence>
<dbReference type="InterPro" id="IPR003827">
    <property type="entry name" value="tRNA_yW-synthesising"/>
</dbReference>
<evidence type="ECO:0000256" key="7">
    <source>
        <dbReference type="ARBA" id="ARBA00030554"/>
    </source>
</evidence>
<reference evidence="12" key="1">
    <citation type="submission" date="2015-07" db="EMBL/GenBank/DDBJ databases">
        <authorList>
            <person name="Teixeira M.M."/>
            <person name="Souza R.C."/>
            <person name="Almeida L.G."/>
            <person name="Vicente V.A."/>
            <person name="de Hoog S."/>
            <person name="Bocca A.L."/>
            <person name="de Almeida S.R."/>
            <person name="Vasconcelos A.T."/>
            <person name="Felipe M.S."/>
        </authorList>
    </citation>
    <scope>NUCLEOTIDE SEQUENCE [LARGE SCALE GENOMIC DNA]</scope>
    <source>
        <strain evidence="12">KSF</strain>
    </source>
</reference>
<sequence length="454" mass="49378">MTRPPAMRTIPPSFHAKKSQVLRSLTQPTESYTDNSPKGTVDAQIRDLIDEINAYEGFVTTSSCAGRVAVFVEGPRRESTGVAKVKGIISTSTSTSTSTGDRDSVVGKGEAQTRHSQGDGGDLVNDDDDDDDDDDHDDARHGPVIVGSRDSGVGVNGASRRATTTAPTTMTTTTTTTSPGGKGGGRWLFVSHDRITVPRSRCGTIPTTGTEIEKDYDTIHGDYFSRLFDLDGEGEAGPIPALSSPSSSSPPRLVHLTFSPLILHIHCASLLHARPLLAAAINAGFRESGVQSLRVLDPQEADKGVMVAVRTAGLSFDTVVGYVDEGEVEVDDVDGDTAAPQHTETVHRIVGEEYLRMCVAVVNERFGWNEERRERFREELKRAMEREGLASGVATGWEDKEARRKRKREEGLARQMRTRMDGEDENTKDDASTWRHEVDTVDTIDNILDVLDIG</sequence>
<feature type="compositionally biased region" description="Acidic residues" evidence="9">
    <location>
        <begin position="124"/>
        <end position="136"/>
    </location>
</feature>
<comment type="catalytic activity">
    <reaction evidence="8">
        <text>4-demethyl-7-[(3S)-3-amino-3-carboxypropyl]wyosine(37) in tRNA(Phe) + S-adenosyl-L-methionine = 7-[(3S)-3-amino-3-carboxypropyl]wyosine(37) in tRNA(Phe) + S-adenosyl-L-homocysteine + H(+)</text>
        <dbReference type="Rhea" id="RHEA:36635"/>
        <dbReference type="Rhea" id="RHEA-COMP:10378"/>
        <dbReference type="Rhea" id="RHEA-COMP:10379"/>
        <dbReference type="ChEBI" id="CHEBI:15378"/>
        <dbReference type="ChEBI" id="CHEBI:57856"/>
        <dbReference type="ChEBI" id="CHEBI:59789"/>
        <dbReference type="ChEBI" id="CHEBI:73543"/>
        <dbReference type="ChEBI" id="CHEBI:73550"/>
        <dbReference type="EC" id="2.1.1.282"/>
    </reaction>
</comment>
<dbReference type="GO" id="GO:0032259">
    <property type="term" value="P:methylation"/>
    <property type="evidence" value="ECO:0007669"/>
    <property type="project" value="UniProtKB-KW"/>
</dbReference>
<name>A0A1C1D2E6_9EURO</name>
<keyword evidence="12" id="KW-1185">Reference proteome</keyword>
<gene>
    <name evidence="11" type="ORF">CLCR_02950</name>
</gene>
<evidence type="ECO:0000313" key="11">
    <source>
        <dbReference type="EMBL" id="OCT54904.1"/>
    </source>
</evidence>
<dbReference type="Proteomes" id="UP000094526">
    <property type="component" value="Unassembled WGS sequence"/>
</dbReference>
<comment type="caution">
    <text evidence="11">The sequence shown here is derived from an EMBL/GenBank/DDBJ whole genome shotgun (WGS) entry which is preliminary data.</text>
</comment>
<evidence type="ECO:0000256" key="5">
    <source>
        <dbReference type="ARBA" id="ARBA00022691"/>
    </source>
</evidence>
<evidence type="ECO:0000259" key="10">
    <source>
        <dbReference type="Pfam" id="PF02676"/>
    </source>
</evidence>
<feature type="domain" description="tRNA wybutosine-synthesizing protein" evidence="10">
    <location>
        <begin position="17"/>
        <end position="381"/>
    </location>
</feature>
<evidence type="ECO:0000256" key="9">
    <source>
        <dbReference type="SAM" id="MobiDB-lite"/>
    </source>
</evidence>
<evidence type="ECO:0000256" key="8">
    <source>
        <dbReference type="ARBA" id="ARBA00049202"/>
    </source>
</evidence>
<accession>A0A1C1D2E6</accession>
<feature type="region of interest" description="Disordered" evidence="9">
    <location>
        <begin position="398"/>
        <end position="433"/>
    </location>
</feature>
<dbReference type="PANTHER" id="PTHR48418">
    <property type="entry name" value="TRNA WYBUTOSINE-SYNTHESIZING PROTEIN 3"/>
    <property type="match status" value="1"/>
</dbReference>
<keyword evidence="4" id="KW-0808">Transferase</keyword>
<dbReference type="Gene3D" id="3.30.1960.10">
    <property type="entry name" value="tRNA wybutosine-synthesizing-like"/>
    <property type="match status" value="2"/>
</dbReference>
<evidence type="ECO:0000256" key="3">
    <source>
        <dbReference type="ARBA" id="ARBA00022603"/>
    </source>
</evidence>
<dbReference type="InterPro" id="IPR036602">
    <property type="entry name" value="tRNA_yW-synthesising-like_sf"/>
</dbReference>
<dbReference type="PANTHER" id="PTHR48418:SF1">
    <property type="entry name" value="TRNA WYBUTOSINE-SYNTHESIZING PROTEIN 3"/>
    <property type="match status" value="1"/>
</dbReference>
<feature type="region of interest" description="Disordered" evidence="9">
    <location>
        <begin position="1"/>
        <end position="40"/>
    </location>
</feature>
<keyword evidence="3" id="KW-0489">Methyltransferase</keyword>
<dbReference type="AlphaFoldDB" id="A0A1C1D2E6"/>
<keyword evidence="6" id="KW-0819">tRNA processing</keyword>
<evidence type="ECO:0000256" key="1">
    <source>
        <dbReference type="ARBA" id="ARBA00008569"/>
    </source>
</evidence>
<dbReference type="VEuPathDB" id="FungiDB:CLCR_02950"/>
<feature type="compositionally biased region" description="Polar residues" evidence="9">
    <location>
        <begin position="21"/>
        <end position="38"/>
    </location>
</feature>
<dbReference type="VEuPathDB" id="FungiDB:G647_04995"/>
<dbReference type="GO" id="GO:0008168">
    <property type="term" value="F:methyltransferase activity"/>
    <property type="evidence" value="ECO:0007669"/>
    <property type="project" value="UniProtKB-KW"/>
</dbReference>
<comment type="similarity">
    <text evidence="1">Belongs to the TYW3 family.</text>
</comment>
<dbReference type="SUPFAM" id="SSF111278">
    <property type="entry name" value="SSo0622-like"/>
    <property type="match status" value="2"/>
</dbReference>
<feature type="compositionally biased region" description="Basic and acidic residues" evidence="9">
    <location>
        <begin position="100"/>
        <end position="117"/>
    </location>
</feature>
<protein>
    <recommendedName>
        <fullName evidence="2">tRNA(Phe) 7-[(3-amino-3-carboxypropyl)-4-demethylwyosine(37)-N(4)]-methyltransferase</fullName>
        <ecNumber evidence="2">2.1.1.282</ecNumber>
    </recommendedName>
    <alternativeName>
        <fullName evidence="7">tRNA(Phe) 7-((3-amino-3-carboxypropyl)-4-demethylwyosine(37)-N(4))-methyltransferase</fullName>
    </alternativeName>
</protein>
<evidence type="ECO:0000256" key="6">
    <source>
        <dbReference type="ARBA" id="ARBA00022694"/>
    </source>
</evidence>
<keyword evidence="5" id="KW-0949">S-adenosyl-L-methionine</keyword>
<dbReference type="STRING" id="86049.A0A1C1D2E6"/>
<evidence type="ECO:0000256" key="2">
    <source>
        <dbReference type="ARBA" id="ARBA00012750"/>
    </source>
</evidence>
<organism evidence="11 12">
    <name type="scientific">Cladophialophora carrionii</name>
    <dbReference type="NCBI Taxonomy" id="86049"/>
    <lineage>
        <taxon>Eukaryota</taxon>
        <taxon>Fungi</taxon>
        <taxon>Dikarya</taxon>
        <taxon>Ascomycota</taxon>
        <taxon>Pezizomycotina</taxon>
        <taxon>Eurotiomycetes</taxon>
        <taxon>Chaetothyriomycetidae</taxon>
        <taxon>Chaetothyriales</taxon>
        <taxon>Herpotrichiellaceae</taxon>
        <taxon>Cladophialophora</taxon>
    </lineage>
</organism>
<dbReference type="EMBL" id="LGRB01000003">
    <property type="protein sequence ID" value="OCT54904.1"/>
    <property type="molecule type" value="Genomic_DNA"/>
</dbReference>
<feature type="compositionally biased region" description="Low complexity" evidence="9">
    <location>
        <begin position="163"/>
        <end position="177"/>
    </location>
</feature>
<dbReference type="OrthoDB" id="263283at2759"/>
<evidence type="ECO:0000313" key="12">
    <source>
        <dbReference type="Proteomes" id="UP000094526"/>
    </source>
</evidence>
<dbReference type="GO" id="GO:0008033">
    <property type="term" value="P:tRNA processing"/>
    <property type="evidence" value="ECO:0007669"/>
    <property type="project" value="UniProtKB-KW"/>
</dbReference>
<dbReference type="EC" id="2.1.1.282" evidence="2"/>
<proteinExistence type="inferred from homology"/>
<dbReference type="Pfam" id="PF02676">
    <property type="entry name" value="TYW3"/>
    <property type="match status" value="1"/>
</dbReference>
<feature type="compositionally biased region" description="Basic and acidic residues" evidence="9">
    <location>
        <begin position="398"/>
        <end position="412"/>
    </location>
</feature>
<feature type="region of interest" description="Disordered" evidence="9">
    <location>
        <begin position="91"/>
        <end position="185"/>
    </location>
</feature>